<proteinExistence type="predicted"/>
<name>A0A2H9TPX1_9FUNG</name>
<organism evidence="1 2">
    <name type="scientific">Paramicrosporidium saccamoebae</name>
    <dbReference type="NCBI Taxonomy" id="1246581"/>
    <lineage>
        <taxon>Eukaryota</taxon>
        <taxon>Fungi</taxon>
        <taxon>Fungi incertae sedis</taxon>
        <taxon>Cryptomycota</taxon>
        <taxon>Cryptomycota incertae sedis</taxon>
        <taxon>Paramicrosporidium</taxon>
    </lineage>
</organism>
<dbReference type="AlphaFoldDB" id="A0A2H9TPX1"/>
<evidence type="ECO:0000313" key="1">
    <source>
        <dbReference type="EMBL" id="PJF19801.1"/>
    </source>
</evidence>
<gene>
    <name evidence="1" type="ORF">PSACC_00359</name>
</gene>
<evidence type="ECO:0000313" key="2">
    <source>
        <dbReference type="Proteomes" id="UP000240830"/>
    </source>
</evidence>
<dbReference type="Proteomes" id="UP000240830">
    <property type="component" value="Unassembled WGS sequence"/>
</dbReference>
<reference evidence="1 2" key="1">
    <citation type="submission" date="2016-10" db="EMBL/GenBank/DDBJ databases">
        <title>The genome of Paramicrosporidium saccamoebae is the missing link in understanding Cryptomycota and Microsporidia evolution.</title>
        <authorList>
            <person name="Quandt C.A."/>
            <person name="Beaudet D."/>
            <person name="Corsaro D."/>
            <person name="Michel R."/>
            <person name="Corradi N."/>
            <person name="James T."/>
        </authorList>
    </citation>
    <scope>NUCLEOTIDE SEQUENCE [LARGE SCALE GENOMIC DNA]</scope>
    <source>
        <strain evidence="1 2">KSL3</strain>
    </source>
</reference>
<keyword evidence="2" id="KW-1185">Reference proteome</keyword>
<comment type="caution">
    <text evidence="1">The sequence shown here is derived from an EMBL/GenBank/DDBJ whole genome shotgun (WGS) entry which is preliminary data.</text>
</comment>
<protein>
    <submittedName>
        <fullName evidence="1">Uncharacterized protein</fullName>
    </submittedName>
</protein>
<sequence length="130" mass="14279">MAGQSWHSRMMRLSGSGQRILWLAAISLVLFLSWETISASTSLNDDSSFDLLVLSTRSLAFSRLPEDETSAPPLDTTTVVAQVDSLTTDYHSLDTLALQSALLNTASFGYSCGNLVPYWRGHHRRSAETV</sequence>
<dbReference type="EMBL" id="MTSL01000041">
    <property type="protein sequence ID" value="PJF19801.1"/>
    <property type="molecule type" value="Genomic_DNA"/>
</dbReference>
<accession>A0A2H9TPX1</accession>